<feature type="region of interest" description="Disordered" evidence="1">
    <location>
        <begin position="166"/>
        <end position="192"/>
    </location>
</feature>
<dbReference type="Proteomes" id="UP000789375">
    <property type="component" value="Unassembled WGS sequence"/>
</dbReference>
<proteinExistence type="predicted"/>
<organism evidence="2 3">
    <name type="scientific">Funneliformis mosseae</name>
    <name type="common">Endomycorrhizal fungus</name>
    <name type="synonym">Glomus mosseae</name>
    <dbReference type="NCBI Taxonomy" id="27381"/>
    <lineage>
        <taxon>Eukaryota</taxon>
        <taxon>Fungi</taxon>
        <taxon>Fungi incertae sedis</taxon>
        <taxon>Mucoromycota</taxon>
        <taxon>Glomeromycotina</taxon>
        <taxon>Glomeromycetes</taxon>
        <taxon>Glomerales</taxon>
        <taxon>Glomeraceae</taxon>
        <taxon>Funneliformis</taxon>
    </lineage>
</organism>
<feature type="compositionally biased region" description="Low complexity" evidence="1">
    <location>
        <begin position="167"/>
        <end position="184"/>
    </location>
</feature>
<sequence>MNYSNNHFVRRNSIINNTEDDGSSSYNDYLPHKLCPAGGLHDFEKEWLFENYLTACLCCPCYLFKECCFGYFNRNPLGDGYNGVGCRPTGPGICSKCKQSEQQAKDSYALRQFQAHTGAGVHTSSPPRVQAPVQYDVTHQMVYRPQMTFAPQTQIHPSTIFDERENLSQSNSNGDLLNNLSSTSHDQSRYPSSGQFINYSQFQNNRVMGPNFDNRNYHHNYLS</sequence>
<gene>
    <name evidence="2" type="ORF">FMOSSE_LOCUS1212</name>
</gene>
<accession>A0A9N8VCN0</accession>
<evidence type="ECO:0000313" key="2">
    <source>
        <dbReference type="EMBL" id="CAG8446508.1"/>
    </source>
</evidence>
<protein>
    <submittedName>
        <fullName evidence="2">14399_t:CDS:1</fullName>
    </submittedName>
</protein>
<name>A0A9N8VCN0_FUNMO</name>
<keyword evidence="3" id="KW-1185">Reference proteome</keyword>
<dbReference type="EMBL" id="CAJVPP010000137">
    <property type="protein sequence ID" value="CAG8446508.1"/>
    <property type="molecule type" value="Genomic_DNA"/>
</dbReference>
<dbReference type="AlphaFoldDB" id="A0A9N8VCN0"/>
<comment type="caution">
    <text evidence="2">The sequence shown here is derived from an EMBL/GenBank/DDBJ whole genome shotgun (WGS) entry which is preliminary data.</text>
</comment>
<reference evidence="2" key="1">
    <citation type="submission" date="2021-06" db="EMBL/GenBank/DDBJ databases">
        <authorList>
            <person name="Kallberg Y."/>
            <person name="Tangrot J."/>
            <person name="Rosling A."/>
        </authorList>
    </citation>
    <scope>NUCLEOTIDE SEQUENCE</scope>
    <source>
        <strain evidence="2">87-6 pot B 2015</strain>
    </source>
</reference>
<evidence type="ECO:0000313" key="3">
    <source>
        <dbReference type="Proteomes" id="UP000789375"/>
    </source>
</evidence>
<evidence type="ECO:0000256" key="1">
    <source>
        <dbReference type="SAM" id="MobiDB-lite"/>
    </source>
</evidence>